<protein>
    <submittedName>
        <fullName evidence="7">Vanillate O-demethylase oxygenase subunit</fullName>
    </submittedName>
</protein>
<dbReference type="SUPFAM" id="SSF50022">
    <property type="entry name" value="ISP domain"/>
    <property type="match status" value="1"/>
</dbReference>
<dbReference type="Gene3D" id="3.90.380.10">
    <property type="entry name" value="Naphthalene 1,2-dioxygenase Alpha Subunit, Chain A, domain 1"/>
    <property type="match status" value="1"/>
</dbReference>
<keyword evidence="4" id="KW-0408">Iron</keyword>
<evidence type="ECO:0000313" key="7">
    <source>
        <dbReference type="EMBL" id="AKF04075.1"/>
    </source>
</evidence>
<dbReference type="Pfam" id="PF00355">
    <property type="entry name" value="Rieske"/>
    <property type="match status" value="1"/>
</dbReference>
<dbReference type="GO" id="GO:0051537">
    <property type="term" value="F:2 iron, 2 sulfur cluster binding"/>
    <property type="evidence" value="ECO:0007669"/>
    <property type="project" value="UniProtKB-KW"/>
</dbReference>
<dbReference type="PANTHER" id="PTHR21266">
    <property type="entry name" value="IRON-SULFUR DOMAIN CONTAINING PROTEIN"/>
    <property type="match status" value="1"/>
</dbReference>
<dbReference type="Proteomes" id="UP000034883">
    <property type="component" value="Chromosome"/>
</dbReference>
<evidence type="ECO:0000313" key="8">
    <source>
        <dbReference type="Proteomes" id="UP000034883"/>
    </source>
</evidence>
<keyword evidence="5" id="KW-0411">Iron-sulfur</keyword>
<keyword evidence="3" id="KW-0560">Oxidoreductase</keyword>
<dbReference type="Pfam" id="PF19112">
    <property type="entry name" value="VanA_C"/>
    <property type="match status" value="1"/>
</dbReference>
<organism evidence="7 8">
    <name type="scientific">Sandaracinus amylolyticus</name>
    <dbReference type="NCBI Taxonomy" id="927083"/>
    <lineage>
        <taxon>Bacteria</taxon>
        <taxon>Pseudomonadati</taxon>
        <taxon>Myxococcota</taxon>
        <taxon>Polyangia</taxon>
        <taxon>Polyangiales</taxon>
        <taxon>Sandaracinaceae</taxon>
        <taxon>Sandaracinus</taxon>
    </lineage>
</organism>
<evidence type="ECO:0000256" key="3">
    <source>
        <dbReference type="ARBA" id="ARBA00023002"/>
    </source>
</evidence>
<name>A0A0F6W047_9BACT</name>
<dbReference type="GO" id="GO:0008168">
    <property type="term" value="F:methyltransferase activity"/>
    <property type="evidence" value="ECO:0007669"/>
    <property type="project" value="UniProtKB-KW"/>
</dbReference>
<dbReference type="PROSITE" id="PS51296">
    <property type="entry name" value="RIESKE"/>
    <property type="match status" value="1"/>
</dbReference>
<keyword evidence="7" id="KW-0489">Methyltransferase</keyword>
<dbReference type="SUPFAM" id="SSF55961">
    <property type="entry name" value="Bet v1-like"/>
    <property type="match status" value="1"/>
</dbReference>
<keyword evidence="7" id="KW-0808">Transferase</keyword>
<keyword evidence="1" id="KW-0001">2Fe-2S</keyword>
<dbReference type="GO" id="GO:0016491">
    <property type="term" value="F:oxidoreductase activity"/>
    <property type="evidence" value="ECO:0007669"/>
    <property type="project" value="UniProtKB-KW"/>
</dbReference>
<dbReference type="PANTHER" id="PTHR21266:SF60">
    <property type="entry name" value="3-KETOSTEROID-9-ALPHA-MONOOXYGENASE, OXYGENASE COMPONENT"/>
    <property type="match status" value="1"/>
</dbReference>
<proteinExistence type="predicted"/>
<dbReference type="InterPro" id="IPR044043">
    <property type="entry name" value="VanA_C_cat"/>
</dbReference>
<keyword evidence="8" id="KW-1185">Reference proteome</keyword>
<evidence type="ECO:0000256" key="4">
    <source>
        <dbReference type="ARBA" id="ARBA00023004"/>
    </source>
</evidence>
<evidence type="ECO:0000256" key="1">
    <source>
        <dbReference type="ARBA" id="ARBA00022714"/>
    </source>
</evidence>
<dbReference type="InterPro" id="IPR036922">
    <property type="entry name" value="Rieske_2Fe-2S_sf"/>
</dbReference>
<dbReference type="OrthoDB" id="9790995at2"/>
<dbReference type="AlphaFoldDB" id="A0A0F6W047"/>
<reference evidence="7 8" key="1">
    <citation type="submission" date="2015-03" db="EMBL/GenBank/DDBJ databases">
        <title>Genome assembly of Sandaracinus amylolyticus DSM 53668.</title>
        <authorList>
            <person name="Sharma G."/>
            <person name="Subramanian S."/>
        </authorList>
    </citation>
    <scope>NUCLEOTIDE SEQUENCE [LARGE SCALE GENOMIC DNA]</scope>
    <source>
        <strain evidence="7 8">DSM 53668</strain>
    </source>
</reference>
<evidence type="ECO:0000256" key="5">
    <source>
        <dbReference type="ARBA" id="ARBA00023014"/>
    </source>
</evidence>
<dbReference type="Gene3D" id="2.102.10.10">
    <property type="entry name" value="Rieske [2Fe-2S] iron-sulphur domain"/>
    <property type="match status" value="1"/>
</dbReference>
<dbReference type="GO" id="GO:0032259">
    <property type="term" value="P:methylation"/>
    <property type="evidence" value="ECO:0007669"/>
    <property type="project" value="UniProtKB-KW"/>
</dbReference>
<dbReference type="InterPro" id="IPR050584">
    <property type="entry name" value="Cholesterol_7-desaturase"/>
</dbReference>
<sequence>MTERVDETHDVGTKERDAFAFLRTKGRASVVRLADQWFIACAASELKDAPRAETIQDVPLVLFRDERGRAAALLDRCPHRNVPLSGGKVVASEGTIECPYHGWRFDREGACRAIPSFCGEPGAKARTAPAFPVIEQDGWIWVYSTPFAHPGAPMPSKQPHRFALASEPGYTTVHQTVEAEGTMYSAIENALDVPHTAFLHRGLFRSESRGVTLTVKVRRSKDRVEAEYVGEPRPPGLVARILSPSGGIVTHFDRFILPSIAQVEYRIGTENHFLADTVCTPVSDFRTKLHAVVSFRSRVPGHVIAPFVKPLALRVFQQDAVVLKQQTETIKKFGGEQFASTEIDVLGKHIWRLLRAAERGDASPPEEEAELQLVV</sequence>
<dbReference type="KEGG" id="samy:DB32_001224"/>
<dbReference type="InterPro" id="IPR017941">
    <property type="entry name" value="Rieske_2Fe-2S"/>
</dbReference>
<dbReference type="GO" id="GO:0046872">
    <property type="term" value="F:metal ion binding"/>
    <property type="evidence" value="ECO:0007669"/>
    <property type="project" value="UniProtKB-KW"/>
</dbReference>
<feature type="domain" description="Rieske" evidence="6">
    <location>
        <begin position="37"/>
        <end position="142"/>
    </location>
</feature>
<evidence type="ECO:0000256" key="2">
    <source>
        <dbReference type="ARBA" id="ARBA00022723"/>
    </source>
</evidence>
<dbReference type="EMBL" id="CP011125">
    <property type="protein sequence ID" value="AKF04075.1"/>
    <property type="molecule type" value="Genomic_DNA"/>
</dbReference>
<evidence type="ECO:0000259" key="6">
    <source>
        <dbReference type="PROSITE" id="PS51296"/>
    </source>
</evidence>
<keyword evidence="2" id="KW-0479">Metal-binding</keyword>
<gene>
    <name evidence="7" type="ORF">DB32_001224</name>
</gene>
<accession>A0A0F6W047</accession>
<dbReference type="STRING" id="927083.DB32_001224"/>